<comment type="caution">
    <text evidence="3">The sequence shown here is derived from an EMBL/GenBank/DDBJ whole genome shotgun (WGS) entry which is preliminary data.</text>
</comment>
<dbReference type="EMBL" id="RAPO01000004">
    <property type="protein sequence ID" value="RKD89229.1"/>
    <property type="molecule type" value="Genomic_DNA"/>
</dbReference>
<dbReference type="InterPro" id="IPR051043">
    <property type="entry name" value="Sulfatase_Mod_Factor_Kinase"/>
</dbReference>
<dbReference type="SUPFAM" id="SSF56436">
    <property type="entry name" value="C-type lectin-like"/>
    <property type="match status" value="1"/>
</dbReference>
<dbReference type="RefSeq" id="WP_120246373.1">
    <property type="nucleotide sequence ID" value="NZ_RAPO01000004.1"/>
</dbReference>
<accession>A0A3R7FTQ2</accession>
<sequence>MTNETPSCCSPSKGGSRTTRDATTDRDGESASAAKDAAAGEAASANAKPTGNETRMRRLLGGTFRMGTDSEVGFEDDGEGPAREVVVDPFAAGIHAVTNAEFYEFVRETGYTTDAERHGWSFVFEEFLTPDAREHVVGTSGAADWWVGVEGACWYRPKGPGSSIEDRLDHPVVHVSWNDAVAYCDWADRRLPTEAEWEYAARGGREGTRFPWGDELEPHGEHRCNVWQGSFPEHNTASDGYLGTAPVDAFEPNGYGLYNVVGNVWEWCADWFDPDYHETTAAENPTGPDDGRVRSMRGGSHLCHESWCNRYRLAARSKNTPASSTGNIGFRCVANV</sequence>
<name>A0A3R7FTQ2_9EURY</name>
<dbReference type="InterPro" id="IPR005532">
    <property type="entry name" value="SUMF_dom"/>
</dbReference>
<evidence type="ECO:0000259" key="2">
    <source>
        <dbReference type="Pfam" id="PF03781"/>
    </source>
</evidence>
<feature type="compositionally biased region" description="Basic and acidic residues" evidence="1">
    <location>
        <begin position="18"/>
        <end position="29"/>
    </location>
</feature>
<gene>
    <name evidence="3" type="ORF">ATJ93_4058</name>
</gene>
<feature type="region of interest" description="Disordered" evidence="1">
    <location>
        <begin position="1"/>
        <end position="55"/>
    </location>
</feature>
<dbReference type="InterPro" id="IPR042095">
    <property type="entry name" value="SUMF_sf"/>
</dbReference>
<dbReference type="InterPro" id="IPR016187">
    <property type="entry name" value="CTDL_fold"/>
</dbReference>
<dbReference type="GO" id="GO:0120147">
    <property type="term" value="F:formylglycine-generating oxidase activity"/>
    <property type="evidence" value="ECO:0007669"/>
    <property type="project" value="TreeGrafter"/>
</dbReference>
<dbReference type="Proteomes" id="UP000283805">
    <property type="component" value="Unassembled WGS sequence"/>
</dbReference>
<protein>
    <submittedName>
        <fullName evidence="3">Formylglycine-generating enzyme required for sulfatase activity</fullName>
    </submittedName>
</protein>
<evidence type="ECO:0000313" key="3">
    <source>
        <dbReference type="EMBL" id="RKD89229.1"/>
    </source>
</evidence>
<dbReference type="PANTHER" id="PTHR23150">
    <property type="entry name" value="SULFATASE MODIFYING FACTOR 1, 2"/>
    <property type="match status" value="1"/>
</dbReference>
<dbReference type="PANTHER" id="PTHR23150:SF19">
    <property type="entry name" value="FORMYLGLYCINE-GENERATING ENZYME"/>
    <property type="match status" value="1"/>
</dbReference>
<dbReference type="Pfam" id="PF03781">
    <property type="entry name" value="FGE-sulfatase"/>
    <property type="match status" value="1"/>
</dbReference>
<dbReference type="OrthoDB" id="136349at2157"/>
<feature type="compositionally biased region" description="Polar residues" evidence="1">
    <location>
        <begin position="1"/>
        <end position="16"/>
    </location>
</feature>
<evidence type="ECO:0000256" key="1">
    <source>
        <dbReference type="SAM" id="MobiDB-lite"/>
    </source>
</evidence>
<organism evidence="3 4">
    <name type="scientific">Halopiger aswanensis</name>
    <dbReference type="NCBI Taxonomy" id="148449"/>
    <lineage>
        <taxon>Archaea</taxon>
        <taxon>Methanobacteriati</taxon>
        <taxon>Methanobacteriota</taxon>
        <taxon>Stenosarchaea group</taxon>
        <taxon>Halobacteria</taxon>
        <taxon>Halobacteriales</taxon>
        <taxon>Natrialbaceae</taxon>
        <taxon>Halopiger</taxon>
    </lineage>
</organism>
<evidence type="ECO:0000313" key="4">
    <source>
        <dbReference type="Proteomes" id="UP000283805"/>
    </source>
</evidence>
<reference evidence="3 4" key="1">
    <citation type="submission" date="2018-09" db="EMBL/GenBank/DDBJ databases">
        <title>Genomic Encyclopedia of Archaeal and Bacterial Type Strains, Phase II (KMG-II): from individual species to whole genera.</title>
        <authorList>
            <person name="Goeker M."/>
        </authorList>
    </citation>
    <scope>NUCLEOTIDE SEQUENCE [LARGE SCALE GENOMIC DNA]</scope>
    <source>
        <strain evidence="3 4">DSM 13151</strain>
    </source>
</reference>
<feature type="compositionally biased region" description="Low complexity" evidence="1">
    <location>
        <begin position="30"/>
        <end position="48"/>
    </location>
</feature>
<dbReference type="AlphaFoldDB" id="A0A3R7FTQ2"/>
<proteinExistence type="predicted"/>
<dbReference type="Gene3D" id="3.90.1580.10">
    <property type="entry name" value="paralog of FGE (formylglycine-generating enzyme)"/>
    <property type="match status" value="1"/>
</dbReference>
<keyword evidence="4" id="KW-1185">Reference proteome</keyword>
<feature type="domain" description="Sulfatase-modifying factor enzyme-like" evidence="2">
    <location>
        <begin position="54"/>
        <end position="333"/>
    </location>
</feature>